<dbReference type="GO" id="GO:0008476">
    <property type="term" value="F:protein-tyrosine sulfotransferase activity"/>
    <property type="evidence" value="ECO:0007669"/>
    <property type="project" value="InterPro"/>
</dbReference>
<proteinExistence type="predicted"/>
<evidence type="ECO:0000313" key="3">
    <source>
        <dbReference type="Proteomes" id="UP000600865"/>
    </source>
</evidence>
<dbReference type="EMBL" id="BMYV01000003">
    <property type="protein sequence ID" value="GGX75028.1"/>
    <property type="molecule type" value="Genomic_DNA"/>
</dbReference>
<dbReference type="RefSeq" id="WP_189587029.1">
    <property type="nucleotide sequence ID" value="NZ_BMYV01000003.1"/>
</dbReference>
<dbReference type="InterPro" id="IPR026634">
    <property type="entry name" value="TPST-like"/>
</dbReference>
<evidence type="ECO:0000256" key="1">
    <source>
        <dbReference type="ARBA" id="ARBA00022679"/>
    </source>
</evidence>
<protein>
    <submittedName>
        <fullName evidence="2">Sulfotransferase family protein</fullName>
    </submittedName>
</protein>
<dbReference type="PANTHER" id="PTHR12788">
    <property type="entry name" value="PROTEIN-TYROSINE SULFOTRANSFERASE 2"/>
    <property type="match status" value="1"/>
</dbReference>
<keyword evidence="1" id="KW-0808">Transferase</keyword>
<dbReference type="Gene3D" id="3.40.50.300">
    <property type="entry name" value="P-loop containing nucleotide triphosphate hydrolases"/>
    <property type="match status" value="1"/>
</dbReference>
<reference evidence="2 3" key="1">
    <citation type="journal article" date="2014" name="Int. J. Syst. Evol. Microbiol.">
        <title>Complete genome sequence of Corynebacterium casei LMG S-19264T (=DSM 44701T), isolated from a smear-ripened cheese.</title>
        <authorList>
            <consortium name="US DOE Joint Genome Institute (JGI-PGF)"/>
            <person name="Walter F."/>
            <person name="Albersmeier A."/>
            <person name="Kalinowski J."/>
            <person name="Ruckert C."/>
        </authorList>
    </citation>
    <scope>NUCLEOTIDE SEQUENCE [LARGE SCALE GENOMIC DNA]</scope>
    <source>
        <strain evidence="2 3">KCTC 23968</strain>
    </source>
</reference>
<comment type="caution">
    <text evidence="2">The sequence shown here is derived from an EMBL/GenBank/DDBJ whole genome shotgun (WGS) entry which is preliminary data.</text>
</comment>
<dbReference type="PANTHER" id="PTHR12788:SF10">
    <property type="entry name" value="PROTEIN-TYROSINE SULFOTRANSFERASE"/>
    <property type="match status" value="1"/>
</dbReference>
<dbReference type="SUPFAM" id="SSF52540">
    <property type="entry name" value="P-loop containing nucleoside triphosphate hydrolases"/>
    <property type="match status" value="1"/>
</dbReference>
<keyword evidence="3" id="KW-1185">Reference proteome</keyword>
<name>A0A918KTC8_9PROT</name>
<sequence length="292" mass="32572">MNSDNLNLDVGPLVIGGVGGSGTRVLSKLAQDMNVHMGQFFNKPLDNLWFSLFFNQPKWAAAAHEHEVLQSLDLFARASLEGFKGNASPETEALIDACLSTSRLAIRAPELGEATKRDILHSVGIETSAYKQWGWKEPNSHIFIPQIAKFFPEARFILMVRNGLDMAFSRNQNQVILWGRRFGVQLDDPANVSPSQSLQYWLAANAHARRNLEELMPGRWLEVRYENLLADPVAEIVRIAEFIGTNLDPELSQELAKLVEPPATVGRFRAKGLEAFHPDQIEAVKALGFVVE</sequence>
<dbReference type="Pfam" id="PF13469">
    <property type="entry name" value="Sulfotransfer_3"/>
    <property type="match status" value="1"/>
</dbReference>
<gene>
    <name evidence="2" type="ORF">GCM10011309_26530</name>
</gene>
<dbReference type="AlphaFoldDB" id="A0A918KTC8"/>
<dbReference type="Proteomes" id="UP000600865">
    <property type="component" value="Unassembled WGS sequence"/>
</dbReference>
<dbReference type="InterPro" id="IPR027417">
    <property type="entry name" value="P-loop_NTPase"/>
</dbReference>
<evidence type="ECO:0000313" key="2">
    <source>
        <dbReference type="EMBL" id="GGX75028.1"/>
    </source>
</evidence>
<organism evidence="2 3">
    <name type="scientific">Litorimonas cladophorae</name>
    <dbReference type="NCBI Taxonomy" id="1220491"/>
    <lineage>
        <taxon>Bacteria</taxon>
        <taxon>Pseudomonadati</taxon>
        <taxon>Pseudomonadota</taxon>
        <taxon>Alphaproteobacteria</taxon>
        <taxon>Maricaulales</taxon>
        <taxon>Robiginitomaculaceae</taxon>
    </lineage>
</organism>
<accession>A0A918KTC8</accession>